<accession>A0ABV0BA51</accession>
<dbReference type="RefSeq" id="WP_346247490.1">
    <property type="nucleotide sequence ID" value="NZ_JBDIZK010000009.1"/>
</dbReference>
<dbReference type="InterPro" id="IPR018037">
    <property type="entry name" value="FixH_proteobacterial"/>
</dbReference>
<dbReference type="PIRSF" id="PIRSF011386">
    <property type="entry name" value="FixH"/>
    <property type="match status" value="1"/>
</dbReference>
<dbReference type="Pfam" id="PF05751">
    <property type="entry name" value="FixH"/>
    <property type="match status" value="1"/>
</dbReference>
<protein>
    <submittedName>
        <fullName evidence="2">FixH family protein</fullName>
    </submittedName>
</protein>
<keyword evidence="3" id="KW-1185">Reference proteome</keyword>
<dbReference type="EMBL" id="JBDIZK010000009">
    <property type="protein sequence ID" value="MEN3748460.1"/>
    <property type="molecule type" value="Genomic_DNA"/>
</dbReference>
<dbReference type="InterPro" id="IPR008620">
    <property type="entry name" value="FixH"/>
</dbReference>
<keyword evidence="1" id="KW-0812">Transmembrane</keyword>
<name>A0ABV0BA51_9SPHN</name>
<gene>
    <name evidence="2" type="ORF">TPR58_14890</name>
</gene>
<reference evidence="2 3" key="1">
    <citation type="submission" date="2024-05" db="EMBL/GenBank/DDBJ databases">
        <title>Sphingomonas sp. HF-S3 16S ribosomal RNA gene Genome sequencing and assembly.</title>
        <authorList>
            <person name="Lee H."/>
        </authorList>
    </citation>
    <scope>NUCLEOTIDE SEQUENCE [LARGE SCALE GENOMIC DNA]</scope>
    <source>
        <strain evidence="2 3">HF-S3</strain>
    </source>
</reference>
<sequence>MTRRFTGWHMAGIMVAFFAVVIAVNLYMATQASRTFGGLVADNGYVASRQFNDWLAAARAQDAAGWRIASQLDGSGRVEARIERGSDAVSGAKVSAVASHPLGRLPAQRLTFVDEGPGRYRSAAALPAGRWQIRFEVRAHGETARFEEEVRR</sequence>
<keyword evidence="1" id="KW-0472">Membrane</keyword>
<dbReference type="Proteomes" id="UP001427805">
    <property type="component" value="Unassembled WGS sequence"/>
</dbReference>
<feature type="transmembrane region" description="Helical" evidence="1">
    <location>
        <begin position="6"/>
        <end position="27"/>
    </location>
</feature>
<evidence type="ECO:0000256" key="1">
    <source>
        <dbReference type="SAM" id="Phobius"/>
    </source>
</evidence>
<organism evidence="2 3">
    <name type="scientific">Sphingomonas rustica</name>
    <dbReference type="NCBI Taxonomy" id="3103142"/>
    <lineage>
        <taxon>Bacteria</taxon>
        <taxon>Pseudomonadati</taxon>
        <taxon>Pseudomonadota</taxon>
        <taxon>Alphaproteobacteria</taxon>
        <taxon>Sphingomonadales</taxon>
        <taxon>Sphingomonadaceae</taxon>
        <taxon>Sphingomonas</taxon>
    </lineage>
</organism>
<evidence type="ECO:0000313" key="2">
    <source>
        <dbReference type="EMBL" id="MEN3748460.1"/>
    </source>
</evidence>
<evidence type="ECO:0000313" key="3">
    <source>
        <dbReference type="Proteomes" id="UP001427805"/>
    </source>
</evidence>
<keyword evidence="1" id="KW-1133">Transmembrane helix</keyword>
<proteinExistence type="predicted"/>
<comment type="caution">
    <text evidence="2">The sequence shown here is derived from an EMBL/GenBank/DDBJ whole genome shotgun (WGS) entry which is preliminary data.</text>
</comment>